<organism evidence="1 2">
    <name type="scientific">Candidatus Desulfosporosinus infrequens</name>
    <dbReference type="NCBI Taxonomy" id="2043169"/>
    <lineage>
        <taxon>Bacteria</taxon>
        <taxon>Bacillati</taxon>
        <taxon>Bacillota</taxon>
        <taxon>Clostridia</taxon>
        <taxon>Eubacteriales</taxon>
        <taxon>Desulfitobacteriaceae</taxon>
        <taxon>Desulfosporosinus</taxon>
    </lineage>
</organism>
<dbReference type="Proteomes" id="UP000238916">
    <property type="component" value="Unassembled WGS sequence"/>
</dbReference>
<dbReference type="EMBL" id="OMOF01000939">
    <property type="protein sequence ID" value="SPF56675.1"/>
    <property type="molecule type" value="Genomic_DNA"/>
</dbReference>
<reference evidence="2" key="1">
    <citation type="submission" date="2018-02" db="EMBL/GenBank/DDBJ databases">
        <authorList>
            <person name="Hausmann B."/>
        </authorList>
    </citation>
    <scope>NUCLEOTIDE SEQUENCE [LARGE SCALE GENOMIC DNA]</scope>
    <source>
        <strain evidence="2">Peat soil MAG SbF1</strain>
    </source>
</reference>
<name>A0A2U3LXL3_9FIRM</name>
<proteinExistence type="predicted"/>
<evidence type="ECO:0000313" key="2">
    <source>
        <dbReference type="Proteomes" id="UP000238916"/>
    </source>
</evidence>
<protein>
    <submittedName>
        <fullName evidence="1">Uncharacterized protein</fullName>
    </submittedName>
</protein>
<dbReference type="AlphaFoldDB" id="A0A2U3LXL3"/>
<gene>
    <name evidence="1" type="ORF">SBF1_9440002</name>
</gene>
<accession>A0A2U3LXL3</accession>
<evidence type="ECO:0000313" key="1">
    <source>
        <dbReference type="EMBL" id="SPF56675.1"/>
    </source>
</evidence>
<sequence length="42" mass="5112">MYLAHLFRVHYGRRTFEILILHIEDRGLTYLVINNMSMFTLL</sequence>